<evidence type="ECO:0000256" key="5">
    <source>
        <dbReference type="ARBA" id="ARBA00023295"/>
    </source>
</evidence>
<keyword evidence="6" id="KW-0472">Membrane</keyword>
<sequence length="444" mass="47672">MADTDRDEEFDEIDRREYRRKRRMKNQIIAYVSATVIMAVVIAGAGIGIHKGITSYQDKKNARELQAQLEEMSAQQEEPVVVEAPAASPEEETQEQLSPLDEIVNAQIETMPIEDKVAGLFVITPEALTGTDQVTKAGDTTKEKLTQYAVGGLVYFKQNISSGDQLKEMISNTDSYSKYPLFIAADEEGGSVSRLAAAGLAENVGTMKEIGASGNPDNAKTAGSSIASYLTEYGFNLDFAPVADVVTEGNTSIGDRSFGTNAGDVATYVAKSVEGLQEGGVSACLKHFPGLGSVDEDSHEGMVVSEKTLEDFETTDFLSFQAGIDAGADFVMVGHLSVPGITGDNTPCTLSEKMITEVLRGQMGFDGVVITDSMAMSAITDYYTADEAAVKALQAGADMILMPEDFETAYQGVLDAVNNGTLTEDRINESLVRIYRVKLKDRAS</sequence>
<evidence type="ECO:0000256" key="4">
    <source>
        <dbReference type="ARBA" id="ARBA00022801"/>
    </source>
</evidence>
<dbReference type="GO" id="GO:0016787">
    <property type="term" value="F:hydrolase activity"/>
    <property type="evidence" value="ECO:0007669"/>
    <property type="project" value="UniProtKB-KW"/>
</dbReference>
<keyword evidence="5" id="KW-0326">Glycosidase</keyword>
<dbReference type="Gene3D" id="3.20.20.300">
    <property type="entry name" value="Glycoside hydrolase, family 3, N-terminal domain"/>
    <property type="match status" value="1"/>
</dbReference>
<evidence type="ECO:0000256" key="1">
    <source>
        <dbReference type="ARBA" id="ARBA00001231"/>
    </source>
</evidence>
<gene>
    <name evidence="8" type="ORF">OCV77_10875</name>
</gene>
<evidence type="ECO:0000313" key="8">
    <source>
        <dbReference type="EMBL" id="MCU6744991.1"/>
    </source>
</evidence>
<protein>
    <recommendedName>
        <fullName evidence="3">beta-N-acetylhexosaminidase</fullName>
        <ecNumber evidence="3">3.2.1.52</ecNumber>
    </recommendedName>
</protein>
<comment type="catalytic activity">
    <reaction evidence="1">
        <text>Hydrolysis of terminal non-reducing N-acetyl-D-hexosamine residues in N-acetyl-beta-D-hexosaminides.</text>
        <dbReference type="EC" id="3.2.1.52"/>
    </reaction>
</comment>
<comment type="caution">
    <text evidence="8">The sequence shown here is derived from an EMBL/GenBank/DDBJ whole genome shotgun (WGS) entry which is preliminary data.</text>
</comment>
<dbReference type="PANTHER" id="PTHR30480:SF13">
    <property type="entry name" value="BETA-HEXOSAMINIDASE"/>
    <property type="match status" value="1"/>
</dbReference>
<dbReference type="EC" id="3.2.1.52" evidence="3"/>
<keyword evidence="6" id="KW-0812">Transmembrane</keyword>
<dbReference type="InterPro" id="IPR001764">
    <property type="entry name" value="Glyco_hydro_3_N"/>
</dbReference>
<dbReference type="EMBL" id="JAOQKJ010000008">
    <property type="protein sequence ID" value="MCU6744991.1"/>
    <property type="molecule type" value="Genomic_DNA"/>
</dbReference>
<dbReference type="InterPro" id="IPR017853">
    <property type="entry name" value="GH"/>
</dbReference>
<evidence type="ECO:0000313" key="9">
    <source>
        <dbReference type="Proteomes" id="UP001652432"/>
    </source>
</evidence>
<reference evidence="8 9" key="1">
    <citation type="journal article" date="2021" name="ISME Commun">
        <title>Automated analysis of genomic sequences facilitates high-throughput and comprehensive description of bacteria.</title>
        <authorList>
            <person name="Hitch T.C.A."/>
        </authorList>
    </citation>
    <scope>NUCLEOTIDE SEQUENCE [LARGE SCALE GENOMIC DNA]</scope>
    <source>
        <strain evidence="8 9">Sanger_18</strain>
    </source>
</reference>
<dbReference type="RefSeq" id="WP_262575105.1">
    <property type="nucleotide sequence ID" value="NZ_JAOQKJ010000008.1"/>
</dbReference>
<dbReference type="InterPro" id="IPR019800">
    <property type="entry name" value="Glyco_hydro_3_AS"/>
</dbReference>
<name>A0ABT2T414_9FIRM</name>
<dbReference type="Pfam" id="PF00933">
    <property type="entry name" value="Glyco_hydro_3"/>
    <property type="match status" value="1"/>
</dbReference>
<dbReference type="SUPFAM" id="SSF51445">
    <property type="entry name" value="(Trans)glycosidases"/>
    <property type="match status" value="1"/>
</dbReference>
<proteinExistence type="inferred from homology"/>
<dbReference type="InterPro" id="IPR050226">
    <property type="entry name" value="NagZ_Beta-hexosaminidase"/>
</dbReference>
<dbReference type="Proteomes" id="UP001652432">
    <property type="component" value="Unassembled WGS sequence"/>
</dbReference>
<dbReference type="PROSITE" id="PS00775">
    <property type="entry name" value="GLYCOSYL_HYDROL_F3"/>
    <property type="match status" value="1"/>
</dbReference>
<organism evidence="8 9">
    <name type="scientific">Suilimivivens aceti</name>
    <dbReference type="NCBI Taxonomy" id="2981774"/>
    <lineage>
        <taxon>Bacteria</taxon>
        <taxon>Bacillati</taxon>
        <taxon>Bacillota</taxon>
        <taxon>Clostridia</taxon>
        <taxon>Lachnospirales</taxon>
        <taxon>Lachnospiraceae</taxon>
        <taxon>Suilimivivens</taxon>
    </lineage>
</organism>
<keyword evidence="9" id="KW-1185">Reference proteome</keyword>
<evidence type="ECO:0000256" key="2">
    <source>
        <dbReference type="ARBA" id="ARBA00005336"/>
    </source>
</evidence>
<feature type="transmembrane region" description="Helical" evidence="6">
    <location>
        <begin position="28"/>
        <end position="49"/>
    </location>
</feature>
<dbReference type="PANTHER" id="PTHR30480">
    <property type="entry name" value="BETA-HEXOSAMINIDASE-RELATED"/>
    <property type="match status" value="1"/>
</dbReference>
<keyword evidence="6" id="KW-1133">Transmembrane helix</keyword>
<dbReference type="InterPro" id="IPR036962">
    <property type="entry name" value="Glyco_hydro_3_N_sf"/>
</dbReference>
<comment type="similarity">
    <text evidence="2">Belongs to the glycosyl hydrolase 3 family.</text>
</comment>
<evidence type="ECO:0000256" key="6">
    <source>
        <dbReference type="SAM" id="Phobius"/>
    </source>
</evidence>
<feature type="domain" description="Glycoside hydrolase family 3 N-terminal" evidence="7">
    <location>
        <begin position="114"/>
        <end position="437"/>
    </location>
</feature>
<evidence type="ECO:0000259" key="7">
    <source>
        <dbReference type="Pfam" id="PF00933"/>
    </source>
</evidence>
<accession>A0ABT2T414</accession>
<evidence type="ECO:0000256" key="3">
    <source>
        <dbReference type="ARBA" id="ARBA00012663"/>
    </source>
</evidence>
<keyword evidence="4 8" id="KW-0378">Hydrolase</keyword>